<keyword evidence="3" id="KW-1185">Reference proteome</keyword>
<comment type="caution">
    <text evidence="2">The sequence shown here is derived from an EMBL/GenBank/DDBJ whole genome shotgun (WGS) entry which is preliminary data.</text>
</comment>
<accession>A0A839ERE3</accession>
<sequence length="173" mass="19223">MMFYIRSHQAEESRLCLEKIPISAQIAFYFFGSGANDMNLRTGTSIKLLALGVILAGVPSPALSDDIYDKCIAKYTDNPSWGQCGGDWVQREDDKLNKAWNALFTTAQGNTKSALLAEQRLWNTFKEGSCKFYDNGDWGREGQVLSFPSCRAEVIAARTKDLEGYSEAINGSR</sequence>
<dbReference type="Gene3D" id="1.20.1270.180">
    <property type="match status" value="1"/>
</dbReference>
<dbReference type="EMBL" id="JACGXN010000009">
    <property type="protein sequence ID" value="MBA8880695.1"/>
    <property type="molecule type" value="Genomic_DNA"/>
</dbReference>
<proteinExistence type="predicted"/>
<organism evidence="2 3">
    <name type="scientific">Phyllobacterium myrsinacearum</name>
    <dbReference type="NCBI Taxonomy" id="28101"/>
    <lineage>
        <taxon>Bacteria</taxon>
        <taxon>Pseudomonadati</taxon>
        <taxon>Pseudomonadota</taxon>
        <taxon>Alphaproteobacteria</taxon>
        <taxon>Hyphomicrobiales</taxon>
        <taxon>Phyllobacteriaceae</taxon>
        <taxon>Phyllobacterium</taxon>
    </lineage>
</organism>
<dbReference type="Pfam" id="PF07007">
    <property type="entry name" value="LprI"/>
    <property type="match status" value="1"/>
</dbReference>
<dbReference type="Proteomes" id="UP000549052">
    <property type="component" value="Unassembled WGS sequence"/>
</dbReference>
<evidence type="ECO:0000313" key="2">
    <source>
        <dbReference type="EMBL" id="MBA8880695.1"/>
    </source>
</evidence>
<dbReference type="AlphaFoldDB" id="A0A839ERE3"/>
<evidence type="ECO:0000313" key="3">
    <source>
        <dbReference type="Proteomes" id="UP000549052"/>
    </source>
</evidence>
<evidence type="ECO:0000259" key="1">
    <source>
        <dbReference type="Pfam" id="PF07007"/>
    </source>
</evidence>
<protein>
    <submittedName>
        <fullName evidence="2">Uncharacterized protein YecT (DUF1311 family)</fullName>
    </submittedName>
</protein>
<dbReference type="InterPro" id="IPR009739">
    <property type="entry name" value="LprI-like_N"/>
</dbReference>
<feature type="domain" description="Lysozyme inhibitor LprI-like N-terminal" evidence="1">
    <location>
        <begin position="81"/>
        <end position="162"/>
    </location>
</feature>
<gene>
    <name evidence="2" type="ORF">FHW16_004420</name>
</gene>
<name>A0A839ERE3_9HYPH</name>
<reference evidence="2 3" key="1">
    <citation type="submission" date="2020-07" db="EMBL/GenBank/DDBJ databases">
        <title>Genomic Encyclopedia of Type Strains, Phase IV (KMG-V): Genome sequencing to study the core and pangenomes of soil and plant-associated prokaryotes.</title>
        <authorList>
            <person name="Whitman W."/>
        </authorList>
    </citation>
    <scope>NUCLEOTIDE SEQUENCE [LARGE SCALE GENOMIC DNA]</scope>
    <source>
        <strain evidence="2 3">AN3</strain>
    </source>
</reference>